<keyword evidence="1" id="KW-0812">Transmembrane</keyword>
<accession>A0A7W7MB68</accession>
<gene>
    <name evidence="2" type="ORF">BJY16_007252</name>
</gene>
<feature type="transmembrane region" description="Helical" evidence="1">
    <location>
        <begin position="75"/>
        <end position="96"/>
    </location>
</feature>
<evidence type="ECO:0000313" key="2">
    <source>
        <dbReference type="EMBL" id="MBB4743793.1"/>
    </source>
</evidence>
<proteinExistence type="predicted"/>
<dbReference type="Pfam" id="PF09997">
    <property type="entry name" value="DUF2238"/>
    <property type="match status" value="1"/>
</dbReference>
<dbReference type="RefSeq" id="WP_239177291.1">
    <property type="nucleotide sequence ID" value="NZ_BAABFG010000005.1"/>
</dbReference>
<organism evidence="2 3">
    <name type="scientific">Actinoplanes octamycinicus</name>
    <dbReference type="NCBI Taxonomy" id="135948"/>
    <lineage>
        <taxon>Bacteria</taxon>
        <taxon>Bacillati</taxon>
        <taxon>Actinomycetota</taxon>
        <taxon>Actinomycetes</taxon>
        <taxon>Micromonosporales</taxon>
        <taxon>Micromonosporaceae</taxon>
        <taxon>Actinoplanes</taxon>
    </lineage>
</organism>
<comment type="caution">
    <text evidence="2">The sequence shown here is derived from an EMBL/GenBank/DDBJ whole genome shotgun (WGS) entry which is preliminary data.</text>
</comment>
<evidence type="ECO:0000313" key="3">
    <source>
        <dbReference type="Proteomes" id="UP000546162"/>
    </source>
</evidence>
<protein>
    <submittedName>
        <fullName evidence="2">Putative membrane protein</fullName>
    </submittedName>
</protein>
<keyword evidence="1" id="KW-1133">Transmembrane helix</keyword>
<dbReference type="PIRSF" id="PIRSF020606">
    <property type="entry name" value="UCP020606"/>
    <property type="match status" value="1"/>
</dbReference>
<sequence length="235" mass="26499">MDDHGGRVALLLEPASRATPASSKAHRWTLAAFLMVLVATWWRPIYPAEQALHHSLTALGLLSLLLVHRRRPLPYVSFLLILIFLTLHTIAARWIYSFVPYDDWTEHLFGFRTADVFGWHRNHFDRLVHAAYGLCFGPVVFRALREWRGLRARWAALLAVDVVLSTSALYELFEWAIAMTLAPGAAEAYNGQQGDMWDAHKDMTFATLGAIVGVAIAVVVAWRRSARAERAGERP</sequence>
<feature type="transmembrane region" description="Helical" evidence="1">
    <location>
        <begin position="51"/>
        <end position="68"/>
    </location>
</feature>
<feature type="transmembrane region" description="Helical" evidence="1">
    <location>
        <begin position="127"/>
        <end position="144"/>
    </location>
</feature>
<reference evidence="2 3" key="1">
    <citation type="submission" date="2020-08" db="EMBL/GenBank/DDBJ databases">
        <title>Sequencing the genomes of 1000 actinobacteria strains.</title>
        <authorList>
            <person name="Klenk H.-P."/>
        </authorList>
    </citation>
    <scope>NUCLEOTIDE SEQUENCE [LARGE SCALE GENOMIC DNA]</scope>
    <source>
        <strain evidence="2 3">DSM 45809</strain>
    </source>
</reference>
<name>A0A7W7MB68_9ACTN</name>
<dbReference type="EMBL" id="JACHNB010000001">
    <property type="protein sequence ID" value="MBB4743793.1"/>
    <property type="molecule type" value="Genomic_DNA"/>
</dbReference>
<feature type="transmembrane region" description="Helical" evidence="1">
    <location>
        <begin position="203"/>
        <end position="222"/>
    </location>
</feature>
<dbReference type="InterPro" id="IPR058534">
    <property type="entry name" value="YjdF"/>
</dbReference>
<dbReference type="AlphaFoldDB" id="A0A7W7MB68"/>
<dbReference type="Proteomes" id="UP000546162">
    <property type="component" value="Unassembled WGS sequence"/>
</dbReference>
<dbReference type="InterPro" id="IPR014509">
    <property type="entry name" value="YjdF-like"/>
</dbReference>
<evidence type="ECO:0000256" key="1">
    <source>
        <dbReference type="SAM" id="Phobius"/>
    </source>
</evidence>
<keyword evidence="3" id="KW-1185">Reference proteome</keyword>
<feature type="transmembrane region" description="Helical" evidence="1">
    <location>
        <begin position="28"/>
        <end position="45"/>
    </location>
</feature>
<feature type="transmembrane region" description="Helical" evidence="1">
    <location>
        <begin position="156"/>
        <end position="173"/>
    </location>
</feature>
<keyword evidence="1" id="KW-0472">Membrane</keyword>